<gene>
    <name evidence="1" type="ORF">ABVK25_008611</name>
</gene>
<evidence type="ECO:0000313" key="2">
    <source>
        <dbReference type="Proteomes" id="UP001590951"/>
    </source>
</evidence>
<comment type="caution">
    <text evidence="1">The sequence shown here is derived from an EMBL/GenBank/DDBJ whole genome shotgun (WGS) entry which is preliminary data.</text>
</comment>
<reference evidence="1 2" key="1">
    <citation type="submission" date="2024-09" db="EMBL/GenBank/DDBJ databases">
        <title>Rethinking Asexuality: The Enigmatic Case of Functional Sexual Genes in Lepraria (Stereocaulaceae).</title>
        <authorList>
            <person name="Doellman M."/>
            <person name="Sun Y."/>
            <person name="Barcenas-Pena A."/>
            <person name="Lumbsch H.T."/>
            <person name="Grewe F."/>
        </authorList>
    </citation>
    <scope>NUCLEOTIDE SEQUENCE [LARGE SCALE GENOMIC DNA]</scope>
    <source>
        <strain evidence="1 2">Grewe 0041</strain>
    </source>
</reference>
<proteinExistence type="predicted"/>
<accession>A0ABR4B1U5</accession>
<dbReference type="Proteomes" id="UP001590951">
    <property type="component" value="Unassembled WGS sequence"/>
</dbReference>
<organism evidence="1 2">
    <name type="scientific">Lepraria finkii</name>
    <dbReference type="NCBI Taxonomy" id="1340010"/>
    <lineage>
        <taxon>Eukaryota</taxon>
        <taxon>Fungi</taxon>
        <taxon>Dikarya</taxon>
        <taxon>Ascomycota</taxon>
        <taxon>Pezizomycotina</taxon>
        <taxon>Lecanoromycetes</taxon>
        <taxon>OSLEUM clade</taxon>
        <taxon>Lecanoromycetidae</taxon>
        <taxon>Lecanorales</taxon>
        <taxon>Lecanorineae</taxon>
        <taxon>Stereocaulaceae</taxon>
        <taxon>Lepraria</taxon>
    </lineage>
</organism>
<name>A0ABR4B1U5_9LECA</name>
<keyword evidence="2" id="KW-1185">Reference proteome</keyword>
<evidence type="ECO:0000313" key="1">
    <source>
        <dbReference type="EMBL" id="KAL2051182.1"/>
    </source>
</evidence>
<dbReference type="EMBL" id="JBHFEH010000038">
    <property type="protein sequence ID" value="KAL2051182.1"/>
    <property type="molecule type" value="Genomic_DNA"/>
</dbReference>
<sequence length="110" mass="12859">MDAGLDYSVHKLLDLDKWAQDRVVKYDKRQPPYCYCKQSEGQRCHRRDERDKPKTNTDEVLARLKENFVDAVLDILSNAINFLLKAISLVVQKFKELGHYEMDVPIFSAL</sequence>
<protein>
    <submittedName>
        <fullName evidence="1">Uncharacterized protein</fullName>
    </submittedName>
</protein>